<evidence type="ECO:0000313" key="1">
    <source>
        <dbReference type="EMBL" id="MBK1868848.1"/>
    </source>
</evidence>
<protein>
    <submittedName>
        <fullName evidence="1">Sugar phosphate isomerase/epimerase</fullName>
    </submittedName>
</protein>
<gene>
    <name evidence="1" type="ORF">JHL16_20995</name>
</gene>
<dbReference type="Proteomes" id="UP000616151">
    <property type="component" value="Unassembled WGS sequence"/>
</dbReference>
<organism evidence="1 2">
    <name type="scientific">Taklimakanibacter albus</name>
    <dbReference type="NCBI Taxonomy" id="2800327"/>
    <lineage>
        <taxon>Bacteria</taxon>
        <taxon>Pseudomonadati</taxon>
        <taxon>Pseudomonadota</taxon>
        <taxon>Alphaproteobacteria</taxon>
        <taxon>Hyphomicrobiales</taxon>
        <taxon>Aestuariivirgaceae</taxon>
        <taxon>Taklimakanibacter</taxon>
    </lineage>
</organism>
<reference evidence="1" key="1">
    <citation type="submission" date="2021-01" db="EMBL/GenBank/DDBJ databases">
        <authorList>
            <person name="Sun Q."/>
        </authorList>
    </citation>
    <scope>NUCLEOTIDE SEQUENCE</scope>
    <source>
        <strain evidence="1">YIM B02566</strain>
    </source>
</reference>
<sequence length="319" mass="35306">MSHRLPRLGLVTEPLANMALTDLMDWLVAEVPEITDLEIGTGGYAPTSHCDMPLLLRDPGARQSWREEIAARGLRLAAFNVWGNALHPDPAIARKHDEDLRATIRLAAETGVDRIVAMAGCPAGAAGDKTPHFAGGGWLPYLENIHDWQWQDRIVPYWTRLADFARETHPDVMICLELHPGTIAYNVETFERLAALGPAISANIDPSHFFWMGMDANRIVERLGSRIGHAHGKDVLFQKDQLALNGLLDNRWPKPPDEMPWNFATVGRGRNAQWWRTFLADLGKSGTVTTLAIEHEDPFVEPKAGIIEAGRLLAAAATD</sequence>
<evidence type="ECO:0000313" key="2">
    <source>
        <dbReference type="Proteomes" id="UP000616151"/>
    </source>
</evidence>
<keyword evidence="1" id="KW-0413">Isomerase</keyword>
<keyword evidence="2" id="KW-1185">Reference proteome</keyword>
<comment type="caution">
    <text evidence="1">The sequence shown here is derived from an EMBL/GenBank/DDBJ whole genome shotgun (WGS) entry which is preliminary data.</text>
</comment>
<proteinExistence type="predicted"/>
<name>A0ACC5R8C1_9HYPH</name>
<accession>A0ACC5R8C1</accession>
<dbReference type="EMBL" id="JAENHL010000007">
    <property type="protein sequence ID" value="MBK1868848.1"/>
    <property type="molecule type" value="Genomic_DNA"/>
</dbReference>